<sequence length="52" mass="5962">MKVIETKNIVEIKQIDMHFTSKKSRVYWIGTQANASHALFCLCCGKLDPLHN</sequence>
<organism evidence="1">
    <name type="scientific">Rhizophora mucronata</name>
    <name type="common">Asiatic mangrove</name>
    <dbReference type="NCBI Taxonomy" id="61149"/>
    <lineage>
        <taxon>Eukaryota</taxon>
        <taxon>Viridiplantae</taxon>
        <taxon>Streptophyta</taxon>
        <taxon>Embryophyta</taxon>
        <taxon>Tracheophyta</taxon>
        <taxon>Spermatophyta</taxon>
        <taxon>Magnoliopsida</taxon>
        <taxon>eudicotyledons</taxon>
        <taxon>Gunneridae</taxon>
        <taxon>Pentapetalae</taxon>
        <taxon>rosids</taxon>
        <taxon>fabids</taxon>
        <taxon>Malpighiales</taxon>
        <taxon>Rhizophoraceae</taxon>
        <taxon>Rhizophora</taxon>
    </lineage>
</organism>
<proteinExistence type="predicted"/>
<accession>A0A2P2PC59</accession>
<reference evidence="1" key="1">
    <citation type="submission" date="2018-02" db="EMBL/GenBank/DDBJ databases">
        <title>Rhizophora mucronata_Transcriptome.</title>
        <authorList>
            <person name="Meera S.P."/>
            <person name="Sreeshan A."/>
            <person name="Augustine A."/>
        </authorList>
    </citation>
    <scope>NUCLEOTIDE SEQUENCE</scope>
    <source>
        <tissue evidence="1">Leaf</tissue>
    </source>
</reference>
<dbReference type="EMBL" id="GGEC01071831">
    <property type="protein sequence ID" value="MBX52315.1"/>
    <property type="molecule type" value="Transcribed_RNA"/>
</dbReference>
<protein>
    <submittedName>
        <fullName evidence="1">Uncharacterized protein</fullName>
    </submittedName>
</protein>
<dbReference type="AlphaFoldDB" id="A0A2P2PC59"/>
<name>A0A2P2PC59_RHIMU</name>
<evidence type="ECO:0000313" key="1">
    <source>
        <dbReference type="EMBL" id="MBX52315.1"/>
    </source>
</evidence>